<evidence type="ECO:0000313" key="4">
    <source>
        <dbReference type="Proteomes" id="UP001164746"/>
    </source>
</evidence>
<dbReference type="InterPro" id="IPR036249">
    <property type="entry name" value="Thioredoxin-like_sf"/>
</dbReference>
<dbReference type="InterPro" id="IPR051498">
    <property type="entry name" value="Phosducin-like_chap/apop_reg"/>
</dbReference>
<sequence length="344" mass="38438">MEDDVLVLNARELVLVMIQADTSVRRGTARTGLVRGEGVGGGAGADNYGEVRLRMTKMVRNGETNIIPDANKYGYARRTTLNYVLLAELSEEVIFRNDKNTNAMAIFGNGKSMTYKLDGFTSCFPTSEFVIIQPRAQSKRGSDPNADTEWNDVLRAKGILPPKEEKEITEDDLVAMVENTIENKSKEMRETQQRSKFGEVREISKADWVTEVNKAGEGIWVIVHVFKDGIPLCKLMNQHLANLARKFPQTKFLRSVSSLCIPNYPDKNLPTVFVYLEGDMKKQFVGPLAFGGMNIKQDELEWMLSQTGAIATDLEEAPRPAVKDVMNIAIRESAINGDDSDDDY</sequence>
<organism evidence="3 4">
    <name type="scientific">Mya arenaria</name>
    <name type="common">Soft-shell clam</name>
    <dbReference type="NCBI Taxonomy" id="6604"/>
    <lineage>
        <taxon>Eukaryota</taxon>
        <taxon>Metazoa</taxon>
        <taxon>Spiralia</taxon>
        <taxon>Lophotrochozoa</taxon>
        <taxon>Mollusca</taxon>
        <taxon>Bivalvia</taxon>
        <taxon>Autobranchia</taxon>
        <taxon>Heteroconchia</taxon>
        <taxon>Euheterodonta</taxon>
        <taxon>Imparidentia</taxon>
        <taxon>Neoheterodontei</taxon>
        <taxon>Myida</taxon>
        <taxon>Myoidea</taxon>
        <taxon>Myidae</taxon>
        <taxon>Mya</taxon>
    </lineage>
</organism>
<dbReference type="EMBL" id="CP111021">
    <property type="protein sequence ID" value="WAR16433.1"/>
    <property type="molecule type" value="Genomic_DNA"/>
</dbReference>
<dbReference type="SUPFAM" id="SSF52833">
    <property type="entry name" value="Thioredoxin-like"/>
    <property type="match status" value="1"/>
</dbReference>
<proteinExistence type="inferred from homology"/>
<dbReference type="Pfam" id="PF02114">
    <property type="entry name" value="Phosducin"/>
    <property type="match status" value="1"/>
</dbReference>
<protein>
    <submittedName>
        <fullName evidence="3">PDCL3-like protein</fullName>
    </submittedName>
</protein>
<comment type="similarity">
    <text evidence="1">Belongs to the phosducin family.</text>
</comment>
<keyword evidence="4" id="KW-1185">Reference proteome</keyword>
<gene>
    <name evidence="3" type="ORF">MAR_031027</name>
</gene>
<dbReference type="CDD" id="cd02988">
    <property type="entry name" value="Phd_like_VIAF"/>
    <property type="match status" value="1"/>
</dbReference>
<dbReference type="PANTHER" id="PTHR45809">
    <property type="entry name" value="VIRAL IAP-ASSOCIATED FACTOR HOMOLOG"/>
    <property type="match status" value="1"/>
</dbReference>
<feature type="domain" description="Phosducin" evidence="2">
    <location>
        <begin position="185"/>
        <end position="286"/>
    </location>
</feature>
<reference evidence="3" key="1">
    <citation type="submission" date="2022-11" db="EMBL/GenBank/DDBJ databases">
        <title>Centuries of genome instability and evolution in soft-shell clam transmissible cancer (bioRxiv).</title>
        <authorList>
            <person name="Hart S.F.M."/>
            <person name="Yonemitsu M.A."/>
            <person name="Giersch R.M."/>
            <person name="Beal B.F."/>
            <person name="Arriagada G."/>
            <person name="Davis B.W."/>
            <person name="Ostrander E.A."/>
            <person name="Goff S.P."/>
            <person name="Metzger M.J."/>
        </authorList>
    </citation>
    <scope>NUCLEOTIDE SEQUENCE</scope>
    <source>
        <strain evidence="3">MELC-2E11</strain>
        <tissue evidence="3">Siphon/mantle</tissue>
    </source>
</reference>
<accession>A0ABY7F6W0</accession>
<dbReference type="InterPro" id="IPR024253">
    <property type="entry name" value="Phosducin_thioredoxin-like_dom"/>
</dbReference>
<dbReference type="Gene3D" id="3.40.30.10">
    <property type="entry name" value="Glutaredoxin"/>
    <property type="match status" value="1"/>
</dbReference>
<dbReference type="Proteomes" id="UP001164746">
    <property type="component" value="Chromosome 10"/>
</dbReference>
<evidence type="ECO:0000256" key="1">
    <source>
        <dbReference type="ARBA" id="ARBA00009686"/>
    </source>
</evidence>
<dbReference type="PANTHER" id="PTHR45809:SF3">
    <property type="entry name" value="VIRAL IAP-ASSOCIATED FACTOR HOMOLOG"/>
    <property type="match status" value="1"/>
</dbReference>
<evidence type="ECO:0000313" key="3">
    <source>
        <dbReference type="EMBL" id="WAR16433.1"/>
    </source>
</evidence>
<evidence type="ECO:0000259" key="2">
    <source>
        <dbReference type="Pfam" id="PF02114"/>
    </source>
</evidence>
<name>A0ABY7F6W0_MYAAR</name>